<dbReference type="GO" id="GO:0006298">
    <property type="term" value="P:mismatch repair"/>
    <property type="evidence" value="ECO:0007669"/>
    <property type="project" value="TreeGrafter"/>
</dbReference>
<protein>
    <submittedName>
        <fullName evidence="4">(raccoon dog) hypothetical protein</fullName>
    </submittedName>
</protein>
<dbReference type="GO" id="GO:0006260">
    <property type="term" value="P:DNA replication"/>
    <property type="evidence" value="ECO:0007669"/>
    <property type="project" value="InterPro"/>
</dbReference>
<accession>A0A811YYW4</accession>
<comment type="caution">
    <text evidence="4">The sequence shown here is derived from an EMBL/GenBank/DDBJ whole genome shotgun (WGS) entry which is preliminary data.</text>
</comment>
<dbReference type="PANTHER" id="PTHR15114:SF1">
    <property type="entry name" value="REPLICATION PROTEIN A 14 KDA SUBUNIT"/>
    <property type="match status" value="1"/>
</dbReference>
<proteinExistence type="inferred from homology"/>
<dbReference type="PANTHER" id="PTHR15114">
    <property type="entry name" value="REPLICATION PROTEIN A3"/>
    <property type="match status" value="1"/>
</dbReference>
<dbReference type="GO" id="GO:0006289">
    <property type="term" value="P:nucleotide-excision repair"/>
    <property type="evidence" value="ECO:0007669"/>
    <property type="project" value="TreeGrafter"/>
</dbReference>
<reference evidence="4" key="1">
    <citation type="submission" date="2020-12" db="EMBL/GenBank/DDBJ databases">
        <authorList>
            <consortium name="Molecular Ecology Group"/>
        </authorList>
    </citation>
    <scope>NUCLEOTIDE SEQUENCE</scope>
    <source>
        <strain evidence="4">TBG_1078</strain>
    </source>
</reference>
<evidence type="ECO:0000256" key="1">
    <source>
        <dbReference type="ARBA" id="ARBA00004123"/>
    </source>
</evidence>
<evidence type="ECO:0000256" key="3">
    <source>
        <dbReference type="ARBA" id="ARBA00023242"/>
    </source>
</evidence>
<comment type="subcellular location">
    <subcellularLocation>
        <location evidence="1">Nucleus</location>
    </subcellularLocation>
</comment>
<name>A0A811YYW4_NYCPR</name>
<keyword evidence="5" id="KW-1185">Reference proteome</keyword>
<dbReference type="AlphaFoldDB" id="A0A811YYW4"/>
<sequence>MLAQFIDRPVGFVGRLEKTHPGGKMFILSDGEGKKMELLSDRPSHLGLYNEAVKITRKFPQFCPLWVVQ</sequence>
<dbReference type="GO" id="GO:0000724">
    <property type="term" value="P:double-strand break repair via homologous recombination"/>
    <property type="evidence" value="ECO:0007669"/>
    <property type="project" value="TreeGrafter"/>
</dbReference>
<dbReference type="Gene3D" id="2.40.50.140">
    <property type="entry name" value="Nucleic acid-binding proteins"/>
    <property type="match status" value="1"/>
</dbReference>
<dbReference type="GO" id="GO:0005662">
    <property type="term" value="C:DNA replication factor A complex"/>
    <property type="evidence" value="ECO:0007669"/>
    <property type="project" value="TreeGrafter"/>
</dbReference>
<dbReference type="EMBL" id="CAJHUB010000753">
    <property type="protein sequence ID" value="CAD7681646.1"/>
    <property type="molecule type" value="Genomic_DNA"/>
</dbReference>
<dbReference type="Pfam" id="PF08661">
    <property type="entry name" value="Rep_fac-A_3"/>
    <property type="match status" value="1"/>
</dbReference>
<evidence type="ECO:0000313" key="4">
    <source>
        <dbReference type="EMBL" id="CAD7681646.1"/>
    </source>
</evidence>
<dbReference type="InterPro" id="IPR012340">
    <property type="entry name" value="NA-bd_OB-fold"/>
</dbReference>
<dbReference type="GO" id="GO:0003697">
    <property type="term" value="F:single-stranded DNA binding"/>
    <property type="evidence" value="ECO:0007669"/>
    <property type="project" value="TreeGrafter"/>
</dbReference>
<dbReference type="GO" id="GO:0006284">
    <property type="term" value="P:base-excision repair"/>
    <property type="evidence" value="ECO:0007669"/>
    <property type="project" value="TreeGrafter"/>
</dbReference>
<evidence type="ECO:0000256" key="2">
    <source>
        <dbReference type="ARBA" id="ARBA00009761"/>
    </source>
</evidence>
<evidence type="ECO:0000313" key="5">
    <source>
        <dbReference type="Proteomes" id="UP000645828"/>
    </source>
</evidence>
<gene>
    <name evidence="4" type="ORF">NYPRO_LOCUS14438</name>
</gene>
<comment type="similarity">
    <text evidence="2">Belongs to the replication factor A protein 3 family.</text>
</comment>
<dbReference type="InterPro" id="IPR013970">
    <property type="entry name" value="Rfa2"/>
</dbReference>
<organism evidence="4 5">
    <name type="scientific">Nyctereutes procyonoides</name>
    <name type="common">Raccoon dog</name>
    <name type="synonym">Canis procyonoides</name>
    <dbReference type="NCBI Taxonomy" id="34880"/>
    <lineage>
        <taxon>Eukaryota</taxon>
        <taxon>Metazoa</taxon>
        <taxon>Chordata</taxon>
        <taxon>Craniata</taxon>
        <taxon>Vertebrata</taxon>
        <taxon>Euteleostomi</taxon>
        <taxon>Mammalia</taxon>
        <taxon>Eutheria</taxon>
        <taxon>Laurasiatheria</taxon>
        <taxon>Carnivora</taxon>
        <taxon>Caniformia</taxon>
        <taxon>Canidae</taxon>
        <taxon>Nyctereutes</taxon>
    </lineage>
</organism>
<dbReference type="SUPFAM" id="SSF50249">
    <property type="entry name" value="Nucleic acid-binding proteins"/>
    <property type="match status" value="1"/>
</dbReference>
<dbReference type="GO" id="GO:0003684">
    <property type="term" value="F:damaged DNA binding"/>
    <property type="evidence" value="ECO:0007669"/>
    <property type="project" value="TreeGrafter"/>
</dbReference>
<dbReference type="Proteomes" id="UP000645828">
    <property type="component" value="Unassembled WGS sequence"/>
</dbReference>
<keyword evidence="3" id="KW-0539">Nucleus</keyword>
<dbReference type="GO" id="GO:0035861">
    <property type="term" value="C:site of double-strand break"/>
    <property type="evidence" value="ECO:0007669"/>
    <property type="project" value="TreeGrafter"/>
</dbReference>